<evidence type="ECO:0000313" key="2">
    <source>
        <dbReference type="Proteomes" id="UP000299084"/>
    </source>
</evidence>
<comment type="caution">
    <text evidence="1">The sequence shown here is derived from an EMBL/GenBank/DDBJ whole genome shotgun (WGS) entry which is preliminary data.</text>
</comment>
<reference evidence="1 2" key="1">
    <citation type="journal article" date="2019" name="Mol. Ecol. Resour.">
        <title>Improving Illumina assemblies with Hi-C and long reads: an example with the North African dromedary.</title>
        <authorList>
            <person name="Elbers J.P."/>
            <person name="Rogers M.F."/>
            <person name="Perelman P.L."/>
            <person name="Proskuryakova A.A."/>
            <person name="Serdyukova N.A."/>
            <person name="Johnson W.E."/>
            <person name="Horin P."/>
            <person name="Corander J."/>
            <person name="Murphy D."/>
            <person name="Burger P.A."/>
        </authorList>
    </citation>
    <scope>NUCLEOTIDE SEQUENCE [LARGE SCALE GENOMIC DNA]</scope>
    <source>
        <strain evidence="1">Drom800</strain>
        <tissue evidence="1">Blood</tissue>
    </source>
</reference>
<protein>
    <submittedName>
        <fullName evidence="1">Uncharacterized protein</fullName>
    </submittedName>
</protein>
<name>A0A5N4C5G3_CAMDR</name>
<proteinExistence type="predicted"/>
<dbReference type="AlphaFoldDB" id="A0A5N4C5G3"/>
<dbReference type="Proteomes" id="UP000299084">
    <property type="component" value="Unassembled WGS sequence"/>
</dbReference>
<dbReference type="EMBL" id="JWIN03000035">
    <property type="protein sequence ID" value="KAB1254152.1"/>
    <property type="molecule type" value="Genomic_DNA"/>
</dbReference>
<gene>
    <name evidence="1" type="ORF">Cadr_000026747</name>
</gene>
<keyword evidence="2" id="KW-1185">Reference proteome</keyword>
<sequence length="66" mass="7330">MAVQLVPDSALSLLMAPLKRFLGVNLKVIASLTYYMMSLEIYKQVKEEGKEEKSRAALALSSGRKL</sequence>
<evidence type="ECO:0000313" key="1">
    <source>
        <dbReference type="EMBL" id="KAB1254152.1"/>
    </source>
</evidence>
<accession>A0A5N4C5G3</accession>
<organism evidence="1 2">
    <name type="scientific">Camelus dromedarius</name>
    <name type="common">Dromedary</name>
    <name type="synonym">Arabian camel</name>
    <dbReference type="NCBI Taxonomy" id="9838"/>
    <lineage>
        <taxon>Eukaryota</taxon>
        <taxon>Metazoa</taxon>
        <taxon>Chordata</taxon>
        <taxon>Craniata</taxon>
        <taxon>Vertebrata</taxon>
        <taxon>Euteleostomi</taxon>
        <taxon>Mammalia</taxon>
        <taxon>Eutheria</taxon>
        <taxon>Laurasiatheria</taxon>
        <taxon>Artiodactyla</taxon>
        <taxon>Tylopoda</taxon>
        <taxon>Camelidae</taxon>
        <taxon>Camelus</taxon>
    </lineage>
</organism>